<dbReference type="Pfam" id="PF03547">
    <property type="entry name" value="Mem_trans"/>
    <property type="match status" value="2"/>
</dbReference>
<evidence type="ECO:0000313" key="9">
    <source>
        <dbReference type="EMBL" id="GFO84676.1"/>
    </source>
</evidence>
<keyword evidence="4" id="KW-1003">Cell membrane</keyword>
<dbReference type="GO" id="GO:0005886">
    <property type="term" value="C:plasma membrane"/>
    <property type="evidence" value="ECO:0007669"/>
    <property type="project" value="UniProtKB-SubCell"/>
</dbReference>
<feature type="transmembrane region" description="Helical" evidence="8">
    <location>
        <begin position="37"/>
        <end position="57"/>
    </location>
</feature>
<feature type="transmembrane region" description="Helical" evidence="8">
    <location>
        <begin position="252"/>
        <end position="273"/>
    </location>
</feature>
<keyword evidence="5 8" id="KW-0812">Transmembrane</keyword>
<feature type="transmembrane region" description="Helical" evidence="8">
    <location>
        <begin position="101"/>
        <end position="121"/>
    </location>
</feature>
<accession>A0A916Q7V4</accession>
<gene>
    <name evidence="9" type="primary">mleP3_2</name>
    <name evidence="9" type="ORF">ANBU17_10230</name>
</gene>
<evidence type="ECO:0000256" key="8">
    <source>
        <dbReference type="SAM" id="Phobius"/>
    </source>
</evidence>
<evidence type="ECO:0000256" key="6">
    <source>
        <dbReference type="ARBA" id="ARBA00022989"/>
    </source>
</evidence>
<dbReference type="PANTHER" id="PTHR36838:SF1">
    <property type="entry name" value="SLR1864 PROTEIN"/>
    <property type="match status" value="1"/>
</dbReference>
<evidence type="ECO:0000256" key="7">
    <source>
        <dbReference type="ARBA" id="ARBA00023136"/>
    </source>
</evidence>
<keyword evidence="3" id="KW-0813">Transport</keyword>
<feature type="transmembrane region" description="Helical" evidence="8">
    <location>
        <begin position="226"/>
        <end position="246"/>
    </location>
</feature>
<proteinExistence type="inferred from homology"/>
<dbReference type="Proteomes" id="UP000613208">
    <property type="component" value="Unassembled WGS sequence"/>
</dbReference>
<feature type="transmembrane region" description="Helical" evidence="8">
    <location>
        <begin position="63"/>
        <end position="89"/>
    </location>
</feature>
<keyword evidence="7 8" id="KW-0472">Membrane</keyword>
<keyword evidence="6 8" id="KW-1133">Transmembrane helix</keyword>
<sequence>MEITYIVFRQILKMFLMMGIGFGCYKIRFFTTKGSQVLSDTALFIVLPCVIFTSFQIEYDRQILYGIIVSFVLAAAAHIVAMGAAYLLVRGGKQEQRILERFHVIYPNCGFMGVPIAQAMFGGNGVIYITAFMCAQNFLIWSHGVTSMKGGGFRKESLIQVLKAPVILALTLGMICFVLNIRIPGMLEESLESVGSMNTPLAMLVSGTAIAQTHIGKALRRPRMYWMLFLRLIAVPAVVIILLSFVPVPEEIRLVTAMGISAPTAAISTMFAVKYHRDVGYAAELFAESTVCAAVTMPAMIYLAQLLF</sequence>
<evidence type="ECO:0000256" key="3">
    <source>
        <dbReference type="ARBA" id="ARBA00022448"/>
    </source>
</evidence>
<evidence type="ECO:0000256" key="2">
    <source>
        <dbReference type="ARBA" id="ARBA00010145"/>
    </source>
</evidence>
<name>A0A916Q7V4_9FIRM</name>
<dbReference type="Gene3D" id="1.20.1530.20">
    <property type="match status" value="1"/>
</dbReference>
<evidence type="ECO:0000256" key="1">
    <source>
        <dbReference type="ARBA" id="ARBA00004651"/>
    </source>
</evidence>
<keyword evidence="10" id="KW-1185">Reference proteome</keyword>
<evidence type="ECO:0000256" key="4">
    <source>
        <dbReference type="ARBA" id="ARBA00022475"/>
    </source>
</evidence>
<dbReference type="PANTHER" id="PTHR36838">
    <property type="entry name" value="AUXIN EFFLUX CARRIER FAMILY PROTEIN"/>
    <property type="match status" value="1"/>
</dbReference>
<dbReference type="RefSeq" id="WP_201310402.1">
    <property type="nucleotide sequence ID" value="NZ_BLYI01000026.1"/>
</dbReference>
<dbReference type="EMBL" id="BLYI01000026">
    <property type="protein sequence ID" value="GFO84676.1"/>
    <property type="molecule type" value="Genomic_DNA"/>
</dbReference>
<comment type="subcellular location">
    <subcellularLocation>
        <location evidence="1">Cell membrane</location>
        <topology evidence="1">Multi-pass membrane protein</topology>
    </subcellularLocation>
</comment>
<comment type="caution">
    <text evidence="9">The sequence shown here is derived from an EMBL/GenBank/DDBJ whole genome shotgun (WGS) entry which is preliminary data.</text>
</comment>
<protein>
    <submittedName>
        <fullName evidence="9">Transporter</fullName>
    </submittedName>
</protein>
<dbReference type="AlphaFoldDB" id="A0A916Q7V4"/>
<comment type="similarity">
    <text evidence="2">Belongs to the auxin efflux carrier (TC 2.A.69) family.</text>
</comment>
<dbReference type="GO" id="GO:0055085">
    <property type="term" value="P:transmembrane transport"/>
    <property type="evidence" value="ECO:0007669"/>
    <property type="project" value="InterPro"/>
</dbReference>
<dbReference type="InterPro" id="IPR004776">
    <property type="entry name" value="Mem_transp_PIN-like"/>
</dbReference>
<evidence type="ECO:0000256" key="5">
    <source>
        <dbReference type="ARBA" id="ARBA00022692"/>
    </source>
</evidence>
<organism evidence="9 10">
    <name type="scientific">Anaerostipes butyraticus</name>
    <dbReference type="NCBI Taxonomy" id="645466"/>
    <lineage>
        <taxon>Bacteria</taxon>
        <taxon>Bacillati</taxon>
        <taxon>Bacillota</taxon>
        <taxon>Clostridia</taxon>
        <taxon>Lachnospirales</taxon>
        <taxon>Lachnospiraceae</taxon>
        <taxon>Anaerostipes</taxon>
    </lineage>
</organism>
<feature type="transmembrane region" description="Helical" evidence="8">
    <location>
        <begin position="158"/>
        <end position="181"/>
    </location>
</feature>
<feature type="transmembrane region" description="Helical" evidence="8">
    <location>
        <begin position="285"/>
        <end position="304"/>
    </location>
</feature>
<reference evidence="9" key="1">
    <citation type="submission" date="2020-06" db="EMBL/GenBank/DDBJ databases">
        <title>Characterization of fructooligosaccharide metabolism and fructooligosaccharide-degrading enzymes in human commensal butyrate producers.</title>
        <authorList>
            <person name="Tanno H."/>
            <person name="Fujii T."/>
            <person name="Hirano K."/>
            <person name="Maeno S."/>
            <person name="Tonozuka T."/>
            <person name="Sakamoto M."/>
            <person name="Ohkuma M."/>
            <person name="Tochio T."/>
            <person name="Endo A."/>
        </authorList>
    </citation>
    <scope>NUCLEOTIDE SEQUENCE</scope>
    <source>
        <strain evidence="9">JCM 17466</strain>
    </source>
</reference>
<evidence type="ECO:0000313" key="10">
    <source>
        <dbReference type="Proteomes" id="UP000613208"/>
    </source>
</evidence>
<dbReference type="InterPro" id="IPR038770">
    <property type="entry name" value="Na+/solute_symporter_sf"/>
</dbReference>